<dbReference type="GO" id="GO:0000978">
    <property type="term" value="F:RNA polymerase II cis-regulatory region sequence-specific DNA binding"/>
    <property type="evidence" value="ECO:0007669"/>
    <property type="project" value="TreeGrafter"/>
</dbReference>
<feature type="compositionally biased region" description="Low complexity" evidence="14">
    <location>
        <begin position="1891"/>
        <end position="1905"/>
    </location>
</feature>
<feature type="region of interest" description="Disordered" evidence="14">
    <location>
        <begin position="1680"/>
        <end position="1713"/>
    </location>
</feature>
<feature type="region of interest" description="Disordered" evidence="14">
    <location>
        <begin position="979"/>
        <end position="1003"/>
    </location>
</feature>
<dbReference type="FunFam" id="3.30.160.60:FF:000193">
    <property type="entry name" value="Zinc finger protein 300"/>
    <property type="match status" value="1"/>
</dbReference>
<feature type="region of interest" description="Disordered" evidence="14">
    <location>
        <begin position="2164"/>
        <end position="2194"/>
    </location>
</feature>
<feature type="compositionally biased region" description="Polar residues" evidence="14">
    <location>
        <begin position="1680"/>
        <end position="1689"/>
    </location>
</feature>
<organism evidence="16">
    <name type="scientific">Sarcoptes scabiei</name>
    <name type="common">Itch mite</name>
    <name type="synonym">Acarus scabiei</name>
    <dbReference type="NCBI Taxonomy" id="52283"/>
    <lineage>
        <taxon>Eukaryota</taxon>
        <taxon>Metazoa</taxon>
        <taxon>Ecdysozoa</taxon>
        <taxon>Arthropoda</taxon>
        <taxon>Chelicerata</taxon>
        <taxon>Arachnida</taxon>
        <taxon>Acari</taxon>
        <taxon>Acariformes</taxon>
        <taxon>Sarcoptiformes</taxon>
        <taxon>Astigmata</taxon>
        <taxon>Psoroptidia</taxon>
        <taxon>Sarcoptoidea</taxon>
        <taxon>Sarcoptidae</taxon>
        <taxon>Sarcoptinae</taxon>
        <taxon>Sarcoptes</taxon>
    </lineage>
</organism>
<keyword evidence="9" id="KW-0238">DNA-binding</keyword>
<reference evidence="18" key="1">
    <citation type="journal article" date="2020" name="PLoS Negl. Trop. Dis.">
        <title>High-quality nuclear genome for Sarcoptes scabiei-A critical resource for a neglected parasite.</title>
        <authorList>
            <person name="Korhonen P.K."/>
            <person name="Gasser R.B."/>
            <person name="Ma G."/>
            <person name="Wang T."/>
            <person name="Stroehlein A.J."/>
            <person name="Young N.D."/>
            <person name="Ang C.S."/>
            <person name="Fernando D.D."/>
            <person name="Lu H.C."/>
            <person name="Taylor S."/>
            <person name="Reynolds S.L."/>
            <person name="Mofiz E."/>
            <person name="Najaraj S.H."/>
            <person name="Gowda H."/>
            <person name="Madugundu A."/>
            <person name="Renuse S."/>
            <person name="Holt D."/>
            <person name="Pandey A."/>
            <person name="Papenfuss A.T."/>
            <person name="Fischer K."/>
        </authorList>
    </citation>
    <scope>NUCLEOTIDE SEQUENCE [LARGE SCALE GENOMIC DNA]</scope>
</reference>
<feature type="region of interest" description="Disordered" evidence="14">
    <location>
        <begin position="112"/>
        <end position="133"/>
    </location>
</feature>
<dbReference type="GO" id="GO:0035107">
    <property type="term" value="P:appendage morphogenesis"/>
    <property type="evidence" value="ECO:0007669"/>
    <property type="project" value="UniProtKB-ARBA"/>
</dbReference>
<comment type="subcellular location">
    <subcellularLocation>
        <location evidence="1">Nucleus</location>
    </subcellularLocation>
</comment>
<evidence type="ECO:0000313" key="18">
    <source>
        <dbReference type="Proteomes" id="UP000070412"/>
    </source>
</evidence>
<feature type="region of interest" description="Disordered" evidence="14">
    <location>
        <begin position="2126"/>
        <end position="2150"/>
    </location>
</feature>
<evidence type="ECO:0000259" key="15">
    <source>
        <dbReference type="PROSITE" id="PS50157"/>
    </source>
</evidence>
<evidence type="ECO:0000256" key="10">
    <source>
        <dbReference type="ARBA" id="ARBA00023163"/>
    </source>
</evidence>
<dbReference type="Pfam" id="PF00096">
    <property type="entry name" value="zf-C2H2"/>
    <property type="match status" value="6"/>
</dbReference>
<feature type="compositionally biased region" description="Basic residues" evidence="14">
    <location>
        <begin position="1690"/>
        <end position="1704"/>
    </location>
</feature>
<dbReference type="FunFam" id="3.30.160.60:FF:000215">
    <property type="entry name" value="Spalt-like transcription factor 3"/>
    <property type="match status" value="1"/>
</dbReference>
<feature type="compositionally biased region" description="Low complexity" evidence="14">
    <location>
        <begin position="387"/>
        <end position="403"/>
    </location>
</feature>
<feature type="compositionally biased region" description="Low complexity" evidence="14">
    <location>
        <begin position="256"/>
        <end position="281"/>
    </location>
</feature>
<feature type="domain" description="C2H2-type" evidence="15">
    <location>
        <begin position="1380"/>
        <end position="1407"/>
    </location>
</feature>
<feature type="compositionally biased region" description="Low complexity" evidence="14">
    <location>
        <begin position="317"/>
        <end position="331"/>
    </location>
</feature>
<feature type="compositionally biased region" description="Polar residues" evidence="14">
    <location>
        <begin position="979"/>
        <end position="995"/>
    </location>
</feature>
<keyword evidence="5" id="KW-0677">Repeat</keyword>
<dbReference type="SMART" id="SM00355">
    <property type="entry name" value="ZnF_C2H2"/>
    <property type="match status" value="10"/>
</dbReference>
<evidence type="ECO:0000256" key="14">
    <source>
        <dbReference type="SAM" id="MobiDB-lite"/>
    </source>
</evidence>
<feature type="domain" description="C2H2-type" evidence="15">
    <location>
        <begin position="838"/>
        <end position="865"/>
    </location>
</feature>
<dbReference type="EnsemblMetazoa" id="SSS_2477s_mrna">
    <property type="protein sequence ID" value="KAF7492671.1"/>
    <property type="gene ID" value="SSS_2477"/>
</dbReference>
<feature type="region of interest" description="Disordered" evidence="14">
    <location>
        <begin position="608"/>
        <end position="741"/>
    </location>
</feature>
<feature type="compositionally biased region" description="Polar residues" evidence="14">
    <location>
        <begin position="608"/>
        <end position="642"/>
    </location>
</feature>
<feature type="domain" description="C2H2-type" evidence="15">
    <location>
        <begin position="1908"/>
        <end position="1935"/>
    </location>
</feature>
<evidence type="ECO:0000256" key="11">
    <source>
        <dbReference type="ARBA" id="ARBA00023242"/>
    </source>
</evidence>
<evidence type="ECO:0000256" key="2">
    <source>
        <dbReference type="ARBA" id="ARBA00006991"/>
    </source>
</evidence>
<dbReference type="GO" id="GO:0000981">
    <property type="term" value="F:DNA-binding transcription factor activity, RNA polymerase II-specific"/>
    <property type="evidence" value="ECO:0007669"/>
    <property type="project" value="TreeGrafter"/>
</dbReference>
<dbReference type="FunFam" id="3.30.160.60:FF:000341">
    <property type="entry name" value="Spalt-like transcription factor 1"/>
    <property type="match status" value="1"/>
</dbReference>
<keyword evidence="18" id="KW-1185">Reference proteome</keyword>
<keyword evidence="10" id="KW-0804">Transcription</keyword>
<dbReference type="FunFam" id="3.30.160.60:FF:000130">
    <property type="entry name" value="Spalt-like transcription factor 4"/>
    <property type="match status" value="1"/>
</dbReference>
<feature type="compositionally biased region" description="Low complexity" evidence="14">
    <location>
        <begin position="227"/>
        <end position="236"/>
    </location>
</feature>
<feature type="compositionally biased region" description="Basic and acidic residues" evidence="14">
    <location>
        <begin position="1523"/>
        <end position="1532"/>
    </location>
</feature>
<comment type="similarity">
    <text evidence="2">Belongs to the krueppel C2H2-type zinc-finger protein family.</text>
</comment>
<evidence type="ECO:0000256" key="13">
    <source>
        <dbReference type="PROSITE-ProRule" id="PRU00042"/>
    </source>
</evidence>
<keyword evidence="4" id="KW-0479">Metal-binding</keyword>
<feature type="compositionally biased region" description="Polar residues" evidence="14">
    <location>
        <begin position="1470"/>
        <end position="1485"/>
    </location>
</feature>
<feature type="compositionally biased region" description="Polar residues" evidence="14">
    <location>
        <begin position="1865"/>
        <end position="1883"/>
    </location>
</feature>
<feature type="region of interest" description="Disordered" evidence="14">
    <location>
        <begin position="1068"/>
        <end position="1236"/>
    </location>
</feature>
<dbReference type="SUPFAM" id="SSF57667">
    <property type="entry name" value="beta-beta-alpha zinc fingers"/>
    <property type="match status" value="5"/>
</dbReference>
<keyword evidence="7" id="KW-0862">Zinc</keyword>
<evidence type="ECO:0000256" key="7">
    <source>
        <dbReference type="ARBA" id="ARBA00022833"/>
    </source>
</evidence>
<keyword evidence="8" id="KW-0805">Transcription regulation</keyword>
<proteinExistence type="inferred from homology"/>
<dbReference type="FunFam" id="3.30.160.60:FF:000574">
    <property type="entry name" value="sal-like protein 2 isoform X2"/>
    <property type="match status" value="1"/>
</dbReference>
<feature type="region of interest" description="Disordered" evidence="14">
    <location>
        <begin position="1822"/>
        <end position="1905"/>
    </location>
</feature>
<dbReference type="GO" id="GO:0005634">
    <property type="term" value="C:nucleus"/>
    <property type="evidence" value="ECO:0007669"/>
    <property type="project" value="UniProtKB-SubCell"/>
</dbReference>
<feature type="region of interest" description="Disordered" evidence="14">
    <location>
        <begin position="892"/>
        <end position="946"/>
    </location>
</feature>
<feature type="compositionally biased region" description="Polar residues" evidence="14">
    <location>
        <begin position="48"/>
        <end position="59"/>
    </location>
</feature>
<feature type="domain" description="C2H2-type" evidence="15">
    <location>
        <begin position="2202"/>
        <end position="2224"/>
    </location>
</feature>
<dbReference type="PROSITE" id="PS50157">
    <property type="entry name" value="ZINC_FINGER_C2H2_2"/>
    <property type="match status" value="10"/>
</dbReference>
<feature type="domain" description="C2H2-type" evidence="15">
    <location>
        <begin position="1412"/>
        <end position="1439"/>
    </location>
</feature>
<keyword evidence="6 13" id="KW-0863">Zinc-finger</keyword>
<gene>
    <name evidence="16" type="ORF">SSS_2477</name>
</gene>
<feature type="compositionally biased region" description="Acidic residues" evidence="14">
    <location>
        <begin position="1565"/>
        <end position="1574"/>
    </location>
</feature>
<feature type="region of interest" description="Disordered" evidence="14">
    <location>
        <begin position="161"/>
        <end position="236"/>
    </location>
</feature>
<reference evidence="16" key="2">
    <citation type="submission" date="2020-01" db="EMBL/GenBank/DDBJ databases">
        <authorList>
            <person name="Korhonen P.K.K."/>
            <person name="Guangxu M.G."/>
            <person name="Wang T.W."/>
            <person name="Stroehlein A.J.S."/>
            <person name="Young N.D."/>
            <person name="Ang C.-S.A."/>
            <person name="Fernando D.W.F."/>
            <person name="Lu H.L."/>
            <person name="Taylor S.T."/>
            <person name="Ehtesham M.E.M."/>
            <person name="Najaraj S.H.N."/>
            <person name="Harsha G.H.G."/>
            <person name="Madugundu A.M."/>
            <person name="Renuse S.R."/>
            <person name="Holt D.H."/>
            <person name="Pandey A.P."/>
            <person name="Papenfuss A.P."/>
            <person name="Gasser R.B.G."/>
            <person name="Fischer K.F."/>
        </authorList>
    </citation>
    <scope>NUCLEOTIDE SEQUENCE</scope>
    <source>
        <strain evidence="16">SSS_KF_BRIS2020</strain>
    </source>
</reference>
<evidence type="ECO:0000313" key="16">
    <source>
        <dbReference type="EMBL" id="KAF7492671.1"/>
    </source>
</evidence>
<feature type="compositionally biased region" description="Acidic residues" evidence="14">
    <location>
        <begin position="707"/>
        <end position="717"/>
    </location>
</feature>
<feature type="region of interest" description="Disordered" evidence="14">
    <location>
        <begin position="1020"/>
        <end position="1053"/>
    </location>
</feature>
<feature type="region of interest" description="Disordered" evidence="14">
    <location>
        <begin position="1460"/>
        <end position="1629"/>
    </location>
</feature>
<keyword evidence="11" id="KW-0539">Nucleus</keyword>
<dbReference type="PROSITE" id="PS00028">
    <property type="entry name" value="ZINC_FINGER_C2H2_1"/>
    <property type="match status" value="9"/>
</dbReference>
<dbReference type="InterPro" id="IPR051565">
    <property type="entry name" value="Sal_C2H2-zinc-finger"/>
</dbReference>
<feature type="compositionally biased region" description="Polar residues" evidence="14">
    <location>
        <begin position="722"/>
        <end position="740"/>
    </location>
</feature>
<feature type="compositionally biased region" description="Basic and acidic residues" evidence="14">
    <location>
        <begin position="1173"/>
        <end position="1189"/>
    </location>
</feature>
<feature type="region of interest" description="Disordered" evidence="14">
    <location>
        <begin position="48"/>
        <end position="71"/>
    </location>
</feature>
<dbReference type="GO" id="GO:0008270">
    <property type="term" value="F:zinc ion binding"/>
    <property type="evidence" value="ECO:0007669"/>
    <property type="project" value="UniProtKB-KW"/>
</dbReference>
<evidence type="ECO:0000256" key="6">
    <source>
        <dbReference type="ARBA" id="ARBA00022771"/>
    </source>
</evidence>
<feature type="compositionally biased region" description="Low complexity" evidence="14">
    <location>
        <begin position="298"/>
        <end position="308"/>
    </location>
</feature>
<feature type="region of interest" description="Disordered" evidence="14">
    <location>
        <begin position="254"/>
        <end position="331"/>
    </location>
</feature>
<dbReference type="FunFam" id="3.30.160.60:FF:002027">
    <property type="entry name" value="Blast:Sal-like protein 3"/>
    <property type="match status" value="1"/>
</dbReference>
<dbReference type="Proteomes" id="UP000070412">
    <property type="component" value="Unassembled WGS sequence"/>
</dbReference>
<feature type="compositionally biased region" description="Basic and acidic residues" evidence="14">
    <location>
        <begin position="1575"/>
        <end position="1585"/>
    </location>
</feature>
<feature type="compositionally biased region" description="Polar residues" evidence="14">
    <location>
        <begin position="934"/>
        <end position="946"/>
    </location>
</feature>
<reference evidence="17" key="3">
    <citation type="submission" date="2022-06" db="UniProtKB">
        <authorList>
            <consortium name="EnsemblMetazoa"/>
        </authorList>
    </citation>
    <scope>IDENTIFICATION</scope>
</reference>
<evidence type="ECO:0000313" key="17">
    <source>
        <dbReference type="EnsemblMetazoa" id="KAF7492671.1"/>
    </source>
</evidence>
<dbReference type="EMBL" id="WVUK01000056">
    <property type="protein sequence ID" value="KAF7492671.1"/>
    <property type="molecule type" value="Genomic_DNA"/>
</dbReference>
<comment type="similarity">
    <text evidence="12">Belongs to the sal C2H2-type zinc-finger protein family.</text>
</comment>
<feature type="region of interest" description="Disordered" evidence="14">
    <location>
        <begin position="1642"/>
        <end position="1667"/>
    </location>
</feature>
<feature type="domain" description="C2H2-type" evidence="15">
    <location>
        <begin position="1352"/>
        <end position="1379"/>
    </location>
</feature>
<feature type="domain" description="C2H2-type" evidence="15">
    <location>
        <begin position="866"/>
        <end position="893"/>
    </location>
</feature>
<dbReference type="GO" id="GO:0048513">
    <property type="term" value="P:animal organ development"/>
    <property type="evidence" value="ECO:0007669"/>
    <property type="project" value="UniProtKB-ARBA"/>
</dbReference>
<feature type="region of interest" description="Disordered" evidence="14">
    <location>
        <begin position="1976"/>
        <end position="2019"/>
    </location>
</feature>
<feature type="domain" description="C2H2-type" evidence="15">
    <location>
        <begin position="1759"/>
        <end position="1781"/>
    </location>
</feature>
<name>A0A834R9T1_SARSC</name>
<feature type="compositionally biased region" description="Acidic residues" evidence="14">
    <location>
        <begin position="1198"/>
        <end position="1236"/>
    </location>
</feature>
<feature type="compositionally biased region" description="Basic and acidic residues" evidence="14">
    <location>
        <begin position="1544"/>
        <end position="1564"/>
    </location>
</feature>
<dbReference type="GO" id="GO:0030154">
    <property type="term" value="P:cell differentiation"/>
    <property type="evidence" value="ECO:0007669"/>
    <property type="project" value="UniProtKB-ARBA"/>
</dbReference>
<feature type="compositionally biased region" description="Low complexity" evidence="14">
    <location>
        <begin position="1822"/>
        <end position="1846"/>
    </location>
</feature>
<evidence type="ECO:0000256" key="12">
    <source>
        <dbReference type="ARBA" id="ARBA00038474"/>
    </source>
</evidence>
<feature type="compositionally biased region" description="Polar residues" evidence="14">
    <location>
        <begin position="1847"/>
        <end position="1857"/>
    </location>
</feature>
<feature type="compositionally biased region" description="Basic and acidic residues" evidence="14">
    <location>
        <begin position="169"/>
        <end position="218"/>
    </location>
</feature>
<dbReference type="InterPro" id="IPR036236">
    <property type="entry name" value="Znf_C2H2_sf"/>
</dbReference>
<feature type="region of interest" description="Disordered" evidence="14">
    <location>
        <begin position="1"/>
        <end position="31"/>
    </location>
</feature>
<protein>
    <submittedName>
        <fullName evidence="16">Sal-like protein 1</fullName>
    </submittedName>
</protein>
<feature type="compositionally biased region" description="Basic and acidic residues" evidence="14">
    <location>
        <begin position="1084"/>
        <end position="1119"/>
    </location>
</feature>
<evidence type="ECO:0000256" key="4">
    <source>
        <dbReference type="ARBA" id="ARBA00022723"/>
    </source>
</evidence>
<dbReference type="Pfam" id="PF12874">
    <property type="entry name" value="zf-met"/>
    <property type="match status" value="1"/>
</dbReference>
<accession>A0A834R9T1</accession>
<feature type="region of interest" description="Disordered" evidence="14">
    <location>
        <begin position="381"/>
        <end position="403"/>
    </location>
</feature>
<evidence type="ECO:0000256" key="3">
    <source>
        <dbReference type="ARBA" id="ARBA00022553"/>
    </source>
</evidence>
<feature type="compositionally biased region" description="Polar residues" evidence="14">
    <location>
        <begin position="1492"/>
        <end position="1522"/>
    </location>
</feature>
<evidence type="ECO:0000256" key="9">
    <source>
        <dbReference type="ARBA" id="ARBA00023125"/>
    </source>
</evidence>
<dbReference type="PANTHER" id="PTHR23233:SF87">
    <property type="entry name" value="HOMEOTIC PROTEIN SPALT-MAJOR"/>
    <property type="match status" value="1"/>
</dbReference>
<feature type="compositionally biased region" description="Acidic residues" evidence="14">
    <location>
        <begin position="1120"/>
        <end position="1146"/>
    </location>
</feature>
<evidence type="ECO:0000256" key="8">
    <source>
        <dbReference type="ARBA" id="ARBA00023015"/>
    </source>
</evidence>
<keyword evidence="3" id="KW-0597">Phosphoprotein</keyword>
<dbReference type="GO" id="GO:0007399">
    <property type="term" value="P:nervous system development"/>
    <property type="evidence" value="ECO:0007669"/>
    <property type="project" value="UniProtKB-ARBA"/>
</dbReference>
<dbReference type="Gene3D" id="3.30.160.60">
    <property type="entry name" value="Classic Zinc Finger"/>
    <property type="match status" value="8"/>
</dbReference>
<evidence type="ECO:0000256" key="5">
    <source>
        <dbReference type="ARBA" id="ARBA00022737"/>
    </source>
</evidence>
<dbReference type="InterPro" id="IPR013087">
    <property type="entry name" value="Znf_C2H2_type"/>
</dbReference>
<evidence type="ECO:0000256" key="1">
    <source>
        <dbReference type="ARBA" id="ARBA00004123"/>
    </source>
</evidence>
<dbReference type="OrthoDB" id="8749569at2759"/>
<feature type="compositionally biased region" description="Pro residues" evidence="14">
    <location>
        <begin position="912"/>
        <end position="929"/>
    </location>
</feature>
<feature type="compositionally biased region" description="Polar residues" evidence="14">
    <location>
        <begin position="1586"/>
        <end position="1595"/>
    </location>
</feature>
<feature type="compositionally biased region" description="Polar residues" evidence="14">
    <location>
        <begin position="1150"/>
        <end position="1172"/>
    </location>
</feature>
<dbReference type="FunFam" id="3.30.160.60:FF:000025">
    <property type="entry name" value="Spalt-like transcription factor 1"/>
    <property type="match status" value="1"/>
</dbReference>
<feature type="compositionally biased region" description="Low complexity" evidence="14">
    <location>
        <begin position="1976"/>
        <end position="2008"/>
    </location>
</feature>
<feature type="compositionally biased region" description="Basic and acidic residues" evidence="14">
    <location>
        <begin position="902"/>
        <end position="911"/>
    </location>
</feature>
<feature type="domain" description="C2H2-type" evidence="15">
    <location>
        <begin position="1731"/>
        <end position="1758"/>
    </location>
</feature>
<feature type="compositionally biased region" description="Basic and acidic residues" evidence="14">
    <location>
        <begin position="2177"/>
        <end position="2191"/>
    </location>
</feature>
<sequence length="2252" mass="251170">MFSFETSSEMSRRKQTRPQHFATDNDGKLEARDELTLSDISATTKIKRSSVVTADTTETIGKGNTEEDQNLDHQRHNAAANFGEESKLNVDRILPIDESGETKLSNDLIDNVDSVDYGQDDGDYQYDRKRSKIIDNNKTQGSYCFEKENFDSIAKDLEAENDNEISLSDESKERIQIDPSKSRYDGVKKLKNDESDLENSDRIDPEKKQSDFSHKSSHSENVQFPGLRSSNENELSPSLEENILMPESIVKGRLLSSSSSTEGAAASSKLSQKSSQSSNEQQKFHQNHFNDSKDCAKSSSFSTSTESTLEQAFPSPSSTNVMTKTTTSTPLPTNAAAMMMMMKSSPQSSSNTLGKNLCDKCGGFYSTLAALISHKKSCKSKRKSDDNFLSSSPTSSSSATSFKNKLFKNDPPLIDPLNQLFHQQHHSHLSQMNPHLLNQLAFSNLYPDHPSSSMLTDELNLSKLMAMNLKNSSPFFDANNPLGQQWPLAASESPIPQSNGPILPPPMPLGTMPDVNTFLETFSPLLQAASTSSPANNDRIESMMRSMIMANSDVDHQQRQQHQQAAFFTQQMMLFQMLQQMQGSAAIPPFPFLAAAAAAAQQNSRISSATDSSIAGHRSNSLMLPDQSNEINMTPKKSSSIANHLDKLARLNLESNRSKRRHSNLANDESRANRSNTFETDRENFIGDSDVNFNYSDDNNVDNDAKENDEDDDDIDNNDLNQSKCHIRSSTPNNDNTNGLLENHSKTRKLLSLLDLKDTNPDAPLPPMMSPPKTDSSVTVPFNEPNTLELLQKHTEQALQNTLSGGSFLLNGLSPTDNNDLLNFRKGKDGKEDPANRHRCKFCGKVFGSDSALQIHIRSHTGERPFKCNVCGNRFTTKGNLKVHFQRHRSKYPHVKMNPHPVPEHLDKFHPPLEPPSNSPSPPPLPPPSMSNNQTSTLFSPNSFHHTQSSSALHIPAIFSSTLIPYASDDPIVSIKSQTEMKSSTTSNNQNLRSNQSDKKAVSKSKNYFDLVDFYKNRNNSRIDSVGDDESYKSEHSNASSVAQSDQDDPIDETIKIEDDALLTKSKTIKKSERKSSFCLDQNNKQEHNQKRENFHDSKRPEERKQDDLDNRSDKSNHNEDEEEEEEPDDEKNYNEEEDDDDDNDCSDAGNRSKTNSNQRASSSPLMSQNQENKNENNHREDSKTDPNRNDQSLSIEKDDDVDNLLGDGDDDYDGNIDDENDEIIADGGEDFDDNISDDIDFDFGNADRSVPDSFGESPFNLDASVISNSVSLPATLVKNNSESYTRLSDSVSESDLAETSSKDPNLYQNLLPKPGSTDNTWERLMEVQKASETAKLQQLVDNIEHKLNDPNQCIFCQRVLSCKSALQMHYRTHTGERPFKCKICGRAFTTKGNLKTHMGVHRVKPSLRMMHQCPICQKQFTNALVLQQHVRLHSTQPNPNVLNDSDSLGISRELFPIDPFDPIPPSPFANNPTNFSKSSFSSDINAKLTRPQKQCNSSSPSAQKGKNQFDSENLSKNNEISKNFDDDKALNDDSVNDSTSFNDRQDNMKEFRTSSDHIVKNNIEEGEDDDDEDEKRTESRKSISEDVQSMISDTTEIDDETYSPVVKKRKTVESKENRRGGRNNGLDGTAALTALEHHVMKSTSQISSIDEKNGSRSSSSSVKCNSLDKQSNFIPSVVNDNNSMMKTNQNHHHTKKGSHHHRSNDKIGKGGFPTTPFAGLPYHPTGRPNTTCRICLKTFACFSALEIHYRSHTKERPFKCEVCDRGFSTKGNMKQHMLTHKIRDLPPDLYSTISPASNTTLGNFLTSNNISKIIGKQLNNNHSSSSSNHHLLSSNYSNNSSRISSPHTPNGNNSLDSMERFRNNESPATESSTNHTNQSDNSNQHHHQTRSTTASISSSSTSSSNKHMCNICNKPFSSGSALQIHMRTHTGDKPFKCTICGRPFTTKGNLKVHMGTHIYNNNPSRRGRRMSIDLPNIQISPSSNPSPQQSPSASSSNSKTPIKSNSSLASPVDSVAMSSDRIAQDEDVSGHHLNSNLNHPDPELFFRYLTPHFLAGHPEANQLALQQMMLMKMMQQQQQQQQSLTKKSPLDLFGQSMLEKSMMFANNNHHLQQTKRFKEHHFVRMDGDEDDGHNDRHEHSDIEDDGGLKSNLDLIQKSISNRYSIGGDDENDDELENHSFRSDRSHHASEDWSSSIKMKPFNCTLCGQCLNSPAEFEEHIKAHLHAAAMVNSMSSSAAAAASMQTTADVAS</sequence>
<feature type="domain" description="C2H2-type" evidence="15">
    <location>
        <begin position="1936"/>
        <end position="1963"/>
    </location>
</feature>
<dbReference type="PANTHER" id="PTHR23233">
    <property type="entry name" value="SAL-LIKE PROTEIN"/>
    <property type="match status" value="1"/>
</dbReference>
<feature type="region of interest" description="Disordered" evidence="14">
    <location>
        <begin position="758"/>
        <end position="778"/>
    </location>
</feature>